<dbReference type="Pfam" id="PF08238">
    <property type="entry name" value="Sel1"/>
    <property type="match status" value="3"/>
</dbReference>
<dbReference type="EMBL" id="JBHRSJ010000001">
    <property type="protein sequence ID" value="MFC2970708.1"/>
    <property type="molecule type" value="Genomic_DNA"/>
</dbReference>
<feature type="chain" id="PRO_5046162585" evidence="1">
    <location>
        <begin position="21"/>
        <end position="459"/>
    </location>
</feature>
<protein>
    <submittedName>
        <fullName evidence="2">Alginate biosynthesis protein AlgK</fullName>
    </submittedName>
</protein>
<sequence length="459" mass="50479">MKGTTRFLLISALGSLAACANLDIPDQRLAQEALQRGDTATAERHFRQLAALGYTDAQIGLADLQVASHDPVQLRQAEQTYRLALDASPRAKARLGKLLAAKPDASEAEKREAERLLGEAFAAGEPTVLLPLAMLYIQYPQSFPDVSLQQRINQWRAAGHTQAGLAQIVLYRTQGSYDQHLDEVEQICKGLLSQYDVCYAELATVYQKRQQTAQQQALLKQLLAAQRSGAVPASRIESVAAVLADPQLGPTDEKTAQSLLTDIAPTYPAAWISLAQLLYDFPALGEVDQLLDYVERGREADPPRAHLLLGKFYYEGKLAPQNPAKAEEHLLQASDASTSAHYYLGQIYRRGYLGQVYPQKALDHLLIAARAGQPNADYGIAQLFAQGRGVKPNLANAYVFIRLAQLQGRPGTEALMQDIETRISPAERIQAERLMREEQQARSGAWQAGLQMQAVQLSK</sequence>
<proteinExistence type="predicted"/>
<dbReference type="Gene3D" id="1.25.40.10">
    <property type="entry name" value="Tetratricopeptide repeat domain"/>
    <property type="match status" value="1"/>
</dbReference>
<dbReference type="SUPFAM" id="SSF81901">
    <property type="entry name" value="HCP-like"/>
    <property type="match status" value="2"/>
</dbReference>
<dbReference type="SMART" id="SM00671">
    <property type="entry name" value="SEL1"/>
    <property type="match status" value="3"/>
</dbReference>
<dbReference type="InterPro" id="IPR050767">
    <property type="entry name" value="Sel1_AlgK"/>
</dbReference>
<dbReference type="PANTHER" id="PTHR11102">
    <property type="entry name" value="SEL-1-LIKE PROTEIN"/>
    <property type="match status" value="1"/>
</dbReference>
<name>A0ABV7ANR4_9GAMM</name>
<comment type="caution">
    <text evidence="2">The sequence shown here is derived from an EMBL/GenBank/DDBJ whole genome shotgun (WGS) entry which is preliminary data.</text>
</comment>
<dbReference type="Proteomes" id="UP001595457">
    <property type="component" value="Unassembled WGS sequence"/>
</dbReference>
<dbReference type="PROSITE" id="PS51257">
    <property type="entry name" value="PROKAR_LIPOPROTEIN"/>
    <property type="match status" value="1"/>
</dbReference>
<dbReference type="InterPro" id="IPR006597">
    <property type="entry name" value="Sel1-like"/>
</dbReference>
<evidence type="ECO:0000313" key="3">
    <source>
        <dbReference type="Proteomes" id="UP001595457"/>
    </source>
</evidence>
<organism evidence="2 3">
    <name type="scientific">Azotobacter bryophylli</name>
    <dbReference type="NCBI Taxonomy" id="1986537"/>
    <lineage>
        <taxon>Bacteria</taxon>
        <taxon>Pseudomonadati</taxon>
        <taxon>Pseudomonadota</taxon>
        <taxon>Gammaproteobacteria</taxon>
        <taxon>Pseudomonadales</taxon>
        <taxon>Pseudomonadaceae</taxon>
        <taxon>Azotobacter</taxon>
    </lineage>
</organism>
<keyword evidence="1" id="KW-0732">Signal</keyword>
<evidence type="ECO:0000313" key="2">
    <source>
        <dbReference type="EMBL" id="MFC2970708.1"/>
    </source>
</evidence>
<dbReference type="PANTHER" id="PTHR11102:SF147">
    <property type="entry name" value="SEL1L ADAPTOR SUBUNIT OF ERAD E3 UBIQUITIN LIGASE"/>
    <property type="match status" value="1"/>
</dbReference>
<evidence type="ECO:0000256" key="1">
    <source>
        <dbReference type="SAM" id="SignalP"/>
    </source>
</evidence>
<reference evidence="3" key="1">
    <citation type="journal article" date="2019" name="Int. J. Syst. Evol. Microbiol.">
        <title>The Global Catalogue of Microorganisms (GCM) 10K type strain sequencing project: providing services to taxonomists for standard genome sequencing and annotation.</title>
        <authorList>
            <consortium name="The Broad Institute Genomics Platform"/>
            <consortium name="The Broad Institute Genome Sequencing Center for Infectious Disease"/>
            <person name="Wu L."/>
            <person name="Ma J."/>
        </authorList>
    </citation>
    <scope>NUCLEOTIDE SEQUENCE [LARGE SCALE GENOMIC DNA]</scope>
    <source>
        <strain evidence="3">KCTC 62195</strain>
    </source>
</reference>
<dbReference type="RefSeq" id="WP_377812280.1">
    <property type="nucleotide sequence ID" value="NZ_JBHRSJ010000001.1"/>
</dbReference>
<gene>
    <name evidence="2" type="ORF">ACFOJE_00570</name>
</gene>
<dbReference type="InterPro" id="IPR011990">
    <property type="entry name" value="TPR-like_helical_dom_sf"/>
</dbReference>
<keyword evidence="3" id="KW-1185">Reference proteome</keyword>
<feature type="signal peptide" evidence="1">
    <location>
        <begin position="1"/>
        <end position="20"/>
    </location>
</feature>
<accession>A0ABV7ANR4</accession>